<dbReference type="InterPro" id="IPR031325">
    <property type="entry name" value="RHS_repeat"/>
</dbReference>
<organism evidence="7 8">
    <name type="scientific">Kribbella deserti</name>
    <dbReference type="NCBI Taxonomy" id="1926257"/>
    <lineage>
        <taxon>Bacteria</taxon>
        <taxon>Bacillati</taxon>
        <taxon>Actinomycetota</taxon>
        <taxon>Actinomycetes</taxon>
        <taxon>Propionibacteriales</taxon>
        <taxon>Kribbellaceae</taxon>
        <taxon>Kribbella</taxon>
    </lineage>
</organism>
<dbReference type="EMBL" id="JBHLTC010000001">
    <property type="protein sequence ID" value="MFC0622940.1"/>
    <property type="molecule type" value="Genomic_DNA"/>
</dbReference>
<comment type="subcellular location">
    <subcellularLocation>
        <location evidence="1">Secreted</location>
    </subcellularLocation>
</comment>
<dbReference type="InterPro" id="IPR055372">
    <property type="entry name" value="CBM96"/>
</dbReference>
<evidence type="ECO:0000256" key="5">
    <source>
        <dbReference type="SAM" id="SignalP"/>
    </source>
</evidence>
<evidence type="ECO:0000313" key="8">
    <source>
        <dbReference type="Proteomes" id="UP001589890"/>
    </source>
</evidence>
<comment type="caution">
    <text evidence="7">The sequence shown here is derived from an EMBL/GenBank/DDBJ whole genome shotgun (WGS) entry which is preliminary data.</text>
</comment>
<dbReference type="Proteomes" id="UP001589890">
    <property type="component" value="Unassembled WGS sequence"/>
</dbReference>
<sequence>MAAVVSMALLAGTLQGPSAVAVPAAEAAPVAPKAVSKPDVISAALTARSQGAKVEVESLRSETSTTWANPDGTMTTETHMSPVRFKDASGDWQSVDLNLAKEQDGLIAPKSHSLDLRLGQRNAAAGGVFASAVAGSGRQVEWLAPWKLPEPSLAGTKATYAEVEPGIDLTVDARRSGFETDVIVKTRPTTAPVWRFPLRTKGLTARQGKNGVIEFVDAKNVVRSRIPVAYMWDSAVNKATGDPLNKAIVKVTVEQVSPGKATLVVAPDKQWLLDPARVFPVTVDPTYVAVTALPTFDTFVQTSVTSDLSSWVDLRAGKNGTHIERSFLNFATAPFAGKDIVSAHLSLFQYGAMTCTPTAINVHSADPASTSTTWTNQPVTGTTVLGTATVAKGFSSACASGRISIPMTALAKQWATSSDATEGLALKAGNESDVNHWKRFGSSESGTDPFVSFTWNRKPNAPDTVQPSEAVAYAAEGETTSWLYSPSLRPWVRTKATDPDGNTLKYIFEFYTGSGPTFSLKGTCTSSVYASGTTAGCRPATDLPDNTLLYIRAKANDGRVDGPWVNYNQRLRTGALTPAEPVVSCPPPYDQYDKWHDTAPTADVVCTITATGTGYNAPGYLRLIVDGKQPATNVPGGAPGQIRITPSSDPAVAKWNVTFPKGKAGLHTIVVQAQTPAGKLSPNKTHKFGWGDASLTSPTSTPRITTADNIRVAASGPPRGTASTVTARVKWRVSGYGGNDDLVGWNEDAAVLPVTDNGAGGVAVNTLWNTDNAKSDAFLDSDPSTTVIEPTVLNDRVPVKLDIQVCFKYGSTEQCTWSQSPDTTVQRLPHAFGDGFPTADAGPGQVALWTGEFNVSGTDISVPGYTGDLSISRSHMTYETPTNQINGAFGQGWIAQFDGADAGAAGLQVIDSTKIDGTITLLDGDGTALTYESPTAARRTTAAFELGDWIPVDEETEQDGSRLKVSGTGINTVISYIEDDGTTTTWSPSAAPVATAAASFRATGISEPGIAGKTTFSYDGNGRVVRILAPAAPGVTCGAYNAAAPLTGMNPGCRALRFNYILIGASRYRLSEAWLDIYDPAKTGGAGMTSTKVAAYTYDVNALLTKVTDPRSGLSTEYTYTASNAVKTMKQPGQVPFEFNYVTVDQREKLDSVTRARPAGDPAGGVATLGKYVYEIPLSGAGLPDLTDTSVARWNQKAAPTRGFAVFGPDHPLTGAPGTDDWQYADLQYTDAAGYTVNTAKFGAGGWQYTSSDYNELGNVVRQLDETAIRAVIDGQIPAGASVDQLATLTVYNPDIKNAAGDTVLTPAGTLVTDTYGPARYATLKDGSVAWVRPHTHTKFDQNAPNNGINPATSLPYRLPTTDTSYVNDPGTGTDLEVTGQSLTDYAAPVTGDADGWALGQVGKAITDVDLDGTNSAGDIVKLTRYDAEGRVIESRQPASNGNDAGTTKTVYYTTAANSTFPECGTKPHWAGLSCKTYPAAAPTSGTPSLPSTTTTGFTYLLAPTTVVETSGPVTRTNITEYKPDGRVDTTRTTVAGLSSSTPNTAKKTTYDAVTGAATAITATAADGTSTTITTGYDAWGRPISYKPHGEVATTTVYDAAGRAATVTDPNGTTRYTYDGNDANGLAERRGMATKVEVTTGGKTWSSTGAYDADGSMTVQKLPGGITQINESDNAGEPTGLRYTGQVTTVAEDGSTTIEPNGPWLSWSIENDVTGRVAREWTPDGAAFTGGTATDPGDAVPYDRGYTYDNAGRLTSVKDRTASATGVDITDPTATPCVTRTYGFDRNDNRLTKSTATSGPDGACTDAGGTTVTRAYDSADRPVTGAGGSGTYVYDSLGRTTTLPASDAPNPAGGNITLGYYHNDLARSIAQGGTTTTFTLDAADRRSVETITAGTTTTQKVRHYTDTGDNPTWVTNGTESTRYVELIADDLSLTVDQAGAADLTLANFRGDVVTTVDLPAGGGSATSIAGWNGYDEYGNPADNTAKTGTVDYGWLGAKQRAVSGAGLILMGVRLYNRVTGLFTSIDPVAGGNANAYTYPSDPINNEDVDGRFFKKIKDGVTNAAKNAGKWAWKNKVGIAGTIAFGACVFATAGACAVIGAVAAGISIHSNYRKYGLRDRRFYKNSALDVVAGRFKAVRSFGKYGARRFNRKRVKYRWRRNMDFSSFRDAYRNQRRVTVFRVARQSYGVYRAWTSRNHLWTD</sequence>
<accession>A0ABV6QE76</accession>
<dbReference type="InterPro" id="IPR006530">
    <property type="entry name" value="YD"/>
</dbReference>
<keyword evidence="4" id="KW-0812">Transmembrane</keyword>
<evidence type="ECO:0000256" key="1">
    <source>
        <dbReference type="ARBA" id="ARBA00004613"/>
    </source>
</evidence>
<evidence type="ECO:0000256" key="3">
    <source>
        <dbReference type="ARBA" id="ARBA00022729"/>
    </source>
</evidence>
<keyword evidence="4" id="KW-0472">Membrane</keyword>
<dbReference type="Gene3D" id="2.180.10.10">
    <property type="entry name" value="RHS repeat-associated core"/>
    <property type="match status" value="2"/>
</dbReference>
<dbReference type="Pfam" id="PF05593">
    <property type="entry name" value="RHS_repeat"/>
    <property type="match status" value="1"/>
</dbReference>
<dbReference type="Pfam" id="PF24517">
    <property type="entry name" value="CBM96"/>
    <property type="match status" value="1"/>
</dbReference>
<gene>
    <name evidence="7" type="ORF">ACFFGN_02640</name>
</gene>
<reference evidence="7 8" key="1">
    <citation type="submission" date="2024-09" db="EMBL/GenBank/DDBJ databases">
        <authorList>
            <person name="Sun Q."/>
            <person name="Mori K."/>
        </authorList>
    </citation>
    <scope>NUCLEOTIDE SEQUENCE [LARGE SCALE GENOMIC DNA]</scope>
    <source>
        <strain evidence="7 8">CGMCC 1.15906</strain>
    </source>
</reference>
<dbReference type="InterPro" id="IPR022385">
    <property type="entry name" value="Rhs_assc_core"/>
</dbReference>
<keyword evidence="4" id="KW-1133">Transmembrane helix</keyword>
<feature type="transmembrane region" description="Helical" evidence="4">
    <location>
        <begin position="2082"/>
        <end position="2107"/>
    </location>
</feature>
<keyword evidence="8" id="KW-1185">Reference proteome</keyword>
<dbReference type="InterPro" id="IPR050708">
    <property type="entry name" value="T6SS_VgrG/RHS"/>
</dbReference>
<evidence type="ECO:0000313" key="7">
    <source>
        <dbReference type="EMBL" id="MFC0622940.1"/>
    </source>
</evidence>
<dbReference type="PANTHER" id="PTHR32305:SF15">
    <property type="entry name" value="PROTEIN RHSA-RELATED"/>
    <property type="match status" value="1"/>
</dbReference>
<keyword evidence="3 5" id="KW-0732">Signal</keyword>
<feature type="chain" id="PRO_5046437563" evidence="5">
    <location>
        <begin position="22"/>
        <end position="2201"/>
    </location>
</feature>
<name>A0ABV6QE76_9ACTN</name>
<keyword evidence="2" id="KW-0964">Secreted</keyword>
<evidence type="ECO:0000259" key="6">
    <source>
        <dbReference type="Pfam" id="PF24517"/>
    </source>
</evidence>
<dbReference type="RefSeq" id="WP_380043619.1">
    <property type="nucleotide sequence ID" value="NZ_JBHLTC010000001.1"/>
</dbReference>
<dbReference type="NCBIfam" id="TIGR01643">
    <property type="entry name" value="YD_repeat_2x"/>
    <property type="match status" value="1"/>
</dbReference>
<dbReference type="PANTHER" id="PTHR32305">
    <property type="match status" value="1"/>
</dbReference>
<dbReference type="NCBIfam" id="TIGR03696">
    <property type="entry name" value="Rhs_assc_core"/>
    <property type="match status" value="1"/>
</dbReference>
<protein>
    <submittedName>
        <fullName evidence="7">RHS repeat-associated core domain-containing protein</fullName>
    </submittedName>
</protein>
<feature type="domain" description="Carbohydrate-binding module family 96" evidence="6">
    <location>
        <begin position="291"/>
        <end position="447"/>
    </location>
</feature>
<evidence type="ECO:0000256" key="2">
    <source>
        <dbReference type="ARBA" id="ARBA00022525"/>
    </source>
</evidence>
<feature type="signal peptide" evidence="5">
    <location>
        <begin position="1"/>
        <end position="21"/>
    </location>
</feature>
<evidence type="ECO:0000256" key="4">
    <source>
        <dbReference type="SAM" id="Phobius"/>
    </source>
</evidence>
<proteinExistence type="predicted"/>